<evidence type="ECO:0000313" key="4">
    <source>
        <dbReference type="Proteomes" id="UP001164746"/>
    </source>
</evidence>
<gene>
    <name evidence="3" type="ORF">MAR_030444</name>
</gene>
<sequence length="828" mass="92370">MSDELFEMCIVKCTALLKDSTWLSSNPRAKAAVAKLNQLMTDDMPELEQEESKFALAQAAKIVTEVQDLIDMTLGGETARPVFSYELEGTEGTLKYIQTSLKRIQNVMKKGSSESTDDDIRSREPTTDSGYGTCSMKSSVYAKSADDVLSCVSDVNFTEKEMECFQMKIKQWQTEDLIFKGSSESTGDDIRSREPTTDSGYGRDWYEQLTSVEFIKDDTSLAESMRPDLSEPCVNTAIGPIPVLMKKDIGTMTEYRDGPFLTDSMKTDMVETNGYDQLEDQNETDEPSAAISETLFTQTQLNELCSRDGRKSKTVSRKCDLIVNHLKETFDNILCSNNEILHIYPAFKVGKENEIIFVVTLSKTTDVSLLCNAVAYTLEIRVLHKFSNELKTLMDAVHAEGHGILDECQRPIAVTIGKWAKPLLEAHKYLSVITASPLKSKRNKNREILQSFVREPECCIVFCVHAKDFIYIKEDPLPAKLNGISTDVMEGAFVTFGRLSHESHDKLPMGCEIGRGESRDIGTLGGFIDHPEYGLCGITSGHMCLDHAEYEACVKNNGRLMLEQWPEGSRGREMFQPAKLQKGDEVGHLVEVLYQVGSHLESGFDVALFQIEKKYPADGIFPAEKINDLLHDVAYTFKSGNVCGVSRAADKSLWKFGRTSGSTKGKTHLKTPMTAVKEVPLSWRTPDQFQIMLLNQFAVSPIGTDPDKKFANYGDSGALVFIDEEKDDLTCVGMVAGGEITSSIAIISPICPILKHCNVTKFHSFYKTPRQNNEAIERLETMYAQLDNRMASIDEHIGQNGAAIERLETMYSQLDQRMASINDNIGKN</sequence>
<feature type="region of interest" description="Disordered" evidence="2">
    <location>
        <begin position="108"/>
        <end position="132"/>
    </location>
</feature>
<evidence type="ECO:0000256" key="2">
    <source>
        <dbReference type="SAM" id="MobiDB-lite"/>
    </source>
</evidence>
<keyword evidence="1" id="KW-0175">Coiled coil</keyword>
<proteinExistence type="predicted"/>
<dbReference type="Proteomes" id="UP001164746">
    <property type="component" value="Chromosome 10"/>
</dbReference>
<keyword evidence="4" id="KW-1185">Reference proteome</keyword>
<evidence type="ECO:0000256" key="1">
    <source>
        <dbReference type="SAM" id="Coils"/>
    </source>
</evidence>
<protein>
    <submittedName>
        <fullName evidence="3">Uncharacterized protein</fullName>
    </submittedName>
</protein>
<reference evidence="3" key="1">
    <citation type="submission" date="2022-11" db="EMBL/GenBank/DDBJ databases">
        <title>Centuries of genome instability and evolution in soft-shell clam transmissible cancer (bioRxiv).</title>
        <authorList>
            <person name="Hart S.F.M."/>
            <person name="Yonemitsu M.A."/>
            <person name="Giersch R.M."/>
            <person name="Beal B.F."/>
            <person name="Arriagada G."/>
            <person name="Davis B.W."/>
            <person name="Ostrander E.A."/>
            <person name="Goff S.P."/>
            <person name="Metzger M.J."/>
        </authorList>
    </citation>
    <scope>NUCLEOTIDE SEQUENCE</scope>
    <source>
        <strain evidence="3">MELC-2E11</strain>
        <tissue evidence="3">Siphon/mantle</tissue>
    </source>
</reference>
<organism evidence="3 4">
    <name type="scientific">Mya arenaria</name>
    <name type="common">Soft-shell clam</name>
    <dbReference type="NCBI Taxonomy" id="6604"/>
    <lineage>
        <taxon>Eukaryota</taxon>
        <taxon>Metazoa</taxon>
        <taxon>Spiralia</taxon>
        <taxon>Lophotrochozoa</taxon>
        <taxon>Mollusca</taxon>
        <taxon>Bivalvia</taxon>
        <taxon>Autobranchia</taxon>
        <taxon>Heteroconchia</taxon>
        <taxon>Euheterodonta</taxon>
        <taxon>Imparidentia</taxon>
        <taxon>Neoheterodontei</taxon>
        <taxon>Myida</taxon>
        <taxon>Myoidea</taxon>
        <taxon>Myidae</taxon>
        <taxon>Mya</taxon>
    </lineage>
</organism>
<accession>A0ABY7F2C0</accession>
<feature type="region of interest" description="Disordered" evidence="2">
    <location>
        <begin position="183"/>
        <end position="203"/>
    </location>
</feature>
<name>A0ABY7F2C0_MYAAR</name>
<evidence type="ECO:0000313" key="3">
    <source>
        <dbReference type="EMBL" id="WAR15850.1"/>
    </source>
</evidence>
<feature type="coiled-coil region" evidence="1">
    <location>
        <begin position="776"/>
        <end position="824"/>
    </location>
</feature>
<dbReference type="EMBL" id="CP111021">
    <property type="protein sequence ID" value="WAR15850.1"/>
    <property type="molecule type" value="Genomic_DNA"/>
</dbReference>